<sequence length="104" mass="11218">MACRLFLLNEFFPDHSLLFVKSIPSIKLDDSRPASLRAAVTSSTELKLSPIKAGSLPFWLSVRFTSFPAQTEGFDKAVVEVLDFSPKGLESGTGISPAVAEGDD</sequence>
<reference evidence="1" key="2">
    <citation type="submission" date="2020-07" db="EMBL/GenBank/DDBJ databases">
        <authorList>
            <person name="Vera ALvarez R."/>
            <person name="Arias-Moreno D.M."/>
            <person name="Jimenez-Jacinto V."/>
            <person name="Jimenez-Bremont J.F."/>
            <person name="Swaminathan K."/>
            <person name="Moose S.P."/>
            <person name="Guerrero-Gonzalez M.L."/>
            <person name="Marino-Ramirez L."/>
            <person name="Landsman D."/>
            <person name="Rodriguez-Kessler M."/>
            <person name="Delgado-Sanchez P."/>
        </authorList>
    </citation>
    <scope>NUCLEOTIDE SEQUENCE</scope>
    <source>
        <tissue evidence="1">Cladode</tissue>
    </source>
</reference>
<dbReference type="EMBL" id="GISG01138390">
    <property type="protein sequence ID" value="MBA4644440.1"/>
    <property type="molecule type" value="Transcribed_RNA"/>
</dbReference>
<organism evidence="1">
    <name type="scientific">Opuntia streptacantha</name>
    <name type="common">Prickly pear cactus</name>
    <name type="synonym">Opuntia cardona</name>
    <dbReference type="NCBI Taxonomy" id="393608"/>
    <lineage>
        <taxon>Eukaryota</taxon>
        <taxon>Viridiplantae</taxon>
        <taxon>Streptophyta</taxon>
        <taxon>Embryophyta</taxon>
        <taxon>Tracheophyta</taxon>
        <taxon>Spermatophyta</taxon>
        <taxon>Magnoliopsida</taxon>
        <taxon>eudicotyledons</taxon>
        <taxon>Gunneridae</taxon>
        <taxon>Pentapetalae</taxon>
        <taxon>Caryophyllales</taxon>
        <taxon>Cactineae</taxon>
        <taxon>Cactaceae</taxon>
        <taxon>Opuntioideae</taxon>
        <taxon>Opuntia</taxon>
    </lineage>
</organism>
<proteinExistence type="predicted"/>
<protein>
    <submittedName>
        <fullName evidence="1">Uncharacterized protein</fullName>
    </submittedName>
</protein>
<dbReference type="EMBL" id="GISG01138391">
    <property type="protein sequence ID" value="MBA4644441.1"/>
    <property type="molecule type" value="Transcribed_RNA"/>
</dbReference>
<accession>A0A7C9DJ17</accession>
<evidence type="ECO:0000313" key="1">
    <source>
        <dbReference type="EMBL" id="MBA4644440.1"/>
    </source>
</evidence>
<dbReference type="AlphaFoldDB" id="A0A7C9DJ17"/>
<reference evidence="1" key="1">
    <citation type="journal article" date="2013" name="J. Plant Res.">
        <title>Effect of fungi and light on seed germination of three Opuntia species from semiarid lands of central Mexico.</title>
        <authorList>
            <person name="Delgado-Sanchez P."/>
            <person name="Jimenez-Bremont J.F."/>
            <person name="Guerrero-Gonzalez Mde L."/>
            <person name="Flores J."/>
        </authorList>
    </citation>
    <scope>NUCLEOTIDE SEQUENCE</scope>
    <source>
        <tissue evidence="1">Cladode</tissue>
    </source>
</reference>
<name>A0A7C9DJ17_OPUST</name>